<dbReference type="OrthoDB" id="766025at2"/>
<name>A0A4U1CFJ8_9SPHI</name>
<dbReference type="AlphaFoldDB" id="A0A4U1CFJ8"/>
<comment type="caution">
    <text evidence="1">The sequence shown here is derived from an EMBL/GenBank/DDBJ whole genome shotgun (WGS) entry which is preliminary data.</text>
</comment>
<organism evidence="1 2">
    <name type="scientific">Pedobacter frigoris</name>
    <dbReference type="NCBI Taxonomy" id="2571272"/>
    <lineage>
        <taxon>Bacteria</taxon>
        <taxon>Pseudomonadati</taxon>
        <taxon>Bacteroidota</taxon>
        <taxon>Sphingobacteriia</taxon>
        <taxon>Sphingobacteriales</taxon>
        <taxon>Sphingobacteriaceae</taxon>
        <taxon>Pedobacter</taxon>
    </lineage>
</organism>
<dbReference type="Proteomes" id="UP000307244">
    <property type="component" value="Unassembled WGS sequence"/>
</dbReference>
<sequence>MDYEEYYNSLLGELTRATVVLKEYSDLEDFFANSSRNKVTYEAYVLSSMPIGISDIVYIITSGNISLKFDTILHNTLKNNNRLAFTKGVLNLFKNEKTKILSIFKSLVEISNEMQLRDLLNDIGDSLNKNEYRLTRLKELMRK</sequence>
<evidence type="ECO:0000313" key="2">
    <source>
        <dbReference type="Proteomes" id="UP000307244"/>
    </source>
</evidence>
<reference evidence="1 2" key="1">
    <citation type="submission" date="2019-04" db="EMBL/GenBank/DDBJ databases">
        <title>Pedobacter sp. RP-3-15 sp. nov., isolated from Arctic soil.</title>
        <authorList>
            <person name="Dahal R.H."/>
            <person name="Kim D.-U."/>
        </authorList>
    </citation>
    <scope>NUCLEOTIDE SEQUENCE [LARGE SCALE GENOMIC DNA]</scope>
    <source>
        <strain evidence="1 2">RP-3-15</strain>
    </source>
</reference>
<accession>A0A4U1CFJ8</accession>
<dbReference type="RefSeq" id="WP_136837693.1">
    <property type="nucleotide sequence ID" value="NZ_SWBQ01000007.1"/>
</dbReference>
<keyword evidence="2" id="KW-1185">Reference proteome</keyword>
<evidence type="ECO:0000313" key="1">
    <source>
        <dbReference type="EMBL" id="TKC03670.1"/>
    </source>
</evidence>
<dbReference type="EMBL" id="SWBQ01000007">
    <property type="protein sequence ID" value="TKC03670.1"/>
    <property type="molecule type" value="Genomic_DNA"/>
</dbReference>
<proteinExistence type="predicted"/>
<protein>
    <submittedName>
        <fullName evidence="1">Uncharacterized protein</fullName>
    </submittedName>
</protein>
<gene>
    <name evidence="1" type="ORF">FA047_19095</name>
</gene>